<dbReference type="GO" id="GO:0008270">
    <property type="term" value="F:zinc ion binding"/>
    <property type="evidence" value="ECO:0007669"/>
    <property type="project" value="InterPro"/>
</dbReference>
<evidence type="ECO:0000313" key="4">
    <source>
        <dbReference type="Proteomes" id="UP000034098"/>
    </source>
</evidence>
<dbReference type="EMBL" id="JYJA01000040">
    <property type="protein sequence ID" value="KJL40205.1"/>
    <property type="molecule type" value="Genomic_DNA"/>
</dbReference>
<evidence type="ECO:0000259" key="2">
    <source>
        <dbReference type="SMART" id="SM00507"/>
    </source>
</evidence>
<protein>
    <recommendedName>
        <fullName evidence="2">HNH nuclease domain-containing protein</fullName>
    </recommendedName>
</protein>
<sequence>MKATPLDGIAEALCALTTAGGGRPAGALTPAELVAVNQAFGALKRHVDAAFAPVAAEISRQSRRELGKDSLAKKQGFASPAVLISTTTGTSVGEAVRIVQVGEATAPRVSLTGEALPAKRPHVAEAVAGGGIGMTPAAAIISLLDRLAVRVDAARLDEAERQLVGLAPGLRPDELGKLLARAEAHLDPDGVEPRHEQLVSERTLQIQERDGMLVISGKLDPETGAPVKAAFDALVGDALCRNEHADEVDRDPRSVRQMQADALADLCRHAIGCDRVPTGVTATVVVRMDLADLEAGTGAATIDGIAQPIPASALRRLAADAQIIPCVLGGDSEILDWGRAKRLFTPAQKLALGERDGGCAGCGAPPAWCHGHHLEWWDRDGGRTDLENGVLLCTGCHHRLHADGWEIRVDGLGIDAKVWLIPPPWIDAQRTPRLAGTSRYTLTA</sequence>
<dbReference type="SMART" id="SM00507">
    <property type="entry name" value="HNHc"/>
    <property type="match status" value="1"/>
</dbReference>
<dbReference type="OrthoDB" id="5177627at2"/>
<reference evidence="3 4" key="1">
    <citation type="submission" date="2015-02" db="EMBL/GenBank/DDBJ databases">
        <title>Draft genome sequences of ten Microbacterium spp. with emphasis on heavy metal contaminated environments.</title>
        <authorList>
            <person name="Corretto E."/>
        </authorList>
    </citation>
    <scope>NUCLEOTIDE SEQUENCE [LARGE SCALE GENOMIC DNA]</scope>
    <source>
        <strain evidence="3 4">DSM 8608</strain>
    </source>
</reference>
<dbReference type="AlphaFoldDB" id="A0A0M2H7W7"/>
<comment type="caution">
    <text evidence="3">The sequence shown here is derived from an EMBL/GenBank/DDBJ whole genome shotgun (WGS) entry which is preliminary data.</text>
</comment>
<organism evidence="3 4">
    <name type="scientific">Microbacterium trichothecenolyticum</name>
    <name type="common">Aureobacterium trichothecenolyticum</name>
    <dbReference type="NCBI Taxonomy" id="69370"/>
    <lineage>
        <taxon>Bacteria</taxon>
        <taxon>Bacillati</taxon>
        <taxon>Actinomycetota</taxon>
        <taxon>Actinomycetes</taxon>
        <taxon>Micrococcales</taxon>
        <taxon>Microbacteriaceae</taxon>
        <taxon>Microbacterium</taxon>
    </lineage>
</organism>
<dbReference type="InterPro" id="IPR002711">
    <property type="entry name" value="HNH"/>
</dbReference>
<dbReference type="Proteomes" id="UP000034098">
    <property type="component" value="Unassembled WGS sequence"/>
</dbReference>
<evidence type="ECO:0000313" key="3">
    <source>
        <dbReference type="EMBL" id="KJL40205.1"/>
    </source>
</evidence>
<dbReference type="CDD" id="cd00085">
    <property type="entry name" value="HNHc"/>
    <property type="match status" value="1"/>
</dbReference>
<dbReference type="InterPro" id="IPR003870">
    <property type="entry name" value="DUF222"/>
</dbReference>
<dbReference type="Gene3D" id="1.10.30.50">
    <property type="match status" value="1"/>
</dbReference>
<keyword evidence="4" id="KW-1185">Reference proteome</keyword>
<accession>A0A0M2H7W7</accession>
<proteinExistence type="inferred from homology"/>
<dbReference type="RefSeq" id="WP_052676914.1">
    <property type="nucleotide sequence ID" value="NZ_JYJA01000040.1"/>
</dbReference>
<comment type="similarity">
    <text evidence="1">Belongs to the Rv1128c/1148c/1588c/1702c/1945/3466 family.</text>
</comment>
<dbReference type="InterPro" id="IPR003615">
    <property type="entry name" value="HNH_nuc"/>
</dbReference>
<feature type="domain" description="HNH nuclease" evidence="2">
    <location>
        <begin position="347"/>
        <end position="398"/>
    </location>
</feature>
<gene>
    <name evidence="3" type="ORF">RS82_03530</name>
</gene>
<dbReference type="PATRIC" id="fig|69370.6.peg.3593"/>
<name>A0A0M2H7W7_MICTR</name>
<dbReference type="GO" id="GO:0004519">
    <property type="term" value="F:endonuclease activity"/>
    <property type="evidence" value="ECO:0007669"/>
    <property type="project" value="InterPro"/>
</dbReference>
<dbReference type="GO" id="GO:0003676">
    <property type="term" value="F:nucleic acid binding"/>
    <property type="evidence" value="ECO:0007669"/>
    <property type="project" value="InterPro"/>
</dbReference>
<evidence type="ECO:0000256" key="1">
    <source>
        <dbReference type="ARBA" id="ARBA00023450"/>
    </source>
</evidence>
<dbReference type="Pfam" id="PF01844">
    <property type="entry name" value="HNH"/>
    <property type="match status" value="1"/>
</dbReference>
<dbReference type="Pfam" id="PF02720">
    <property type="entry name" value="DUF222"/>
    <property type="match status" value="1"/>
</dbReference>